<keyword evidence="2" id="KW-1185">Reference proteome</keyword>
<evidence type="ECO:0000313" key="2">
    <source>
        <dbReference type="Proteomes" id="UP000679220"/>
    </source>
</evidence>
<sequence length="164" mass="19282">MELPEITYDFPKNKSNPFDVTSDDRYFINANGFTNLTDNLDDFSIDTLSEKIPMGYKTIIICQKICFVNDGKAIKKWDYEKLNDSKSEINGRYYLYSNKKRKTFVTDWKRDIESYSVLKNTKDASIYSYLWESYDEAEQYAKEISGKEDITVMVSMVINSISWH</sequence>
<dbReference type="EMBL" id="JAGTAR010000095">
    <property type="protein sequence ID" value="MBR8538410.1"/>
    <property type="molecule type" value="Genomic_DNA"/>
</dbReference>
<accession>A0A941J084</accession>
<reference evidence="1" key="2">
    <citation type="submission" date="2021-04" db="EMBL/GenBank/DDBJ databases">
        <authorList>
            <person name="Zhang T."/>
            <person name="Zhang Y."/>
            <person name="Lu D."/>
            <person name="Zuo D."/>
            <person name="Du Z."/>
        </authorList>
    </citation>
    <scope>NUCLEOTIDE SEQUENCE</scope>
    <source>
        <strain evidence="1">JR1</strain>
    </source>
</reference>
<gene>
    <name evidence="1" type="ORF">KDU71_22770</name>
</gene>
<name>A0A941J084_9BACT</name>
<protein>
    <submittedName>
        <fullName evidence="1">Uncharacterized protein</fullName>
    </submittedName>
</protein>
<evidence type="ECO:0000313" key="1">
    <source>
        <dbReference type="EMBL" id="MBR8538410.1"/>
    </source>
</evidence>
<comment type="caution">
    <text evidence="1">The sequence shown here is derived from an EMBL/GenBank/DDBJ whole genome shotgun (WGS) entry which is preliminary data.</text>
</comment>
<dbReference type="AlphaFoldDB" id="A0A941J084"/>
<reference evidence="1" key="1">
    <citation type="journal article" date="2018" name="Int. J. Syst. Evol. Microbiol.">
        <title>Carboxylicivirga sediminis sp. nov., isolated from coastal sediment.</title>
        <authorList>
            <person name="Wang F.Q."/>
            <person name="Ren L.H."/>
            <person name="Zou R.J."/>
            <person name="Sun Y.Z."/>
            <person name="Liu X.J."/>
            <person name="Jiang F."/>
            <person name="Liu L.J."/>
        </authorList>
    </citation>
    <scope>NUCLEOTIDE SEQUENCE</scope>
    <source>
        <strain evidence="1">JR1</strain>
    </source>
</reference>
<dbReference type="Proteomes" id="UP000679220">
    <property type="component" value="Unassembled WGS sequence"/>
</dbReference>
<proteinExistence type="predicted"/>
<organism evidence="1 2">
    <name type="scientific">Carboxylicivirga sediminis</name>
    <dbReference type="NCBI Taxonomy" id="2006564"/>
    <lineage>
        <taxon>Bacteria</taxon>
        <taxon>Pseudomonadati</taxon>
        <taxon>Bacteroidota</taxon>
        <taxon>Bacteroidia</taxon>
        <taxon>Marinilabiliales</taxon>
        <taxon>Marinilabiliaceae</taxon>
        <taxon>Carboxylicivirga</taxon>
    </lineage>
</organism>
<dbReference type="RefSeq" id="WP_212193433.1">
    <property type="nucleotide sequence ID" value="NZ_JAGTAR010000095.1"/>
</dbReference>